<name>A0A222EQL5_9MOLU</name>
<dbReference type="KEGG" id="scou:SCORR_v1c10350"/>
<keyword evidence="2" id="KW-1185">Reference proteome</keyword>
<evidence type="ECO:0000313" key="1">
    <source>
        <dbReference type="EMBL" id="ASP28807.1"/>
    </source>
</evidence>
<geneLocation type="plasmid" evidence="1 2">
    <name>unnamed</name>
</geneLocation>
<organism evidence="1 2">
    <name type="scientific">Spiroplasma corruscae</name>
    <dbReference type="NCBI Taxonomy" id="216934"/>
    <lineage>
        <taxon>Bacteria</taxon>
        <taxon>Bacillati</taxon>
        <taxon>Mycoplasmatota</taxon>
        <taxon>Mollicutes</taxon>
        <taxon>Entomoplasmatales</taxon>
        <taxon>Spiroplasmataceae</taxon>
        <taxon>Spiroplasma</taxon>
    </lineage>
</organism>
<proteinExistence type="predicted"/>
<keyword evidence="1" id="KW-0614">Plasmid</keyword>
<dbReference type="Proteomes" id="UP000203229">
    <property type="component" value="Plasmid unnamed"/>
</dbReference>
<dbReference type="AlphaFoldDB" id="A0A222EQL5"/>
<dbReference type="EMBL" id="CP022536">
    <property type="protein sequence ID" value="ASP28807.1"/>
    <property type="molecule type" value="Genomic_DNA"/>
</dbReference>
<accession>A0A222EQL5</accession>
<gene>
    <name evidence="1" type="ORF">SCORR_v1c10350</name>
</gene>
<evidence type="ECO:0000313" key="2">
    <source>
        <dbReference type="Proteomes" id="UP000203229"/>
    </source>
</evidence>
<dbReference type="RefSeq" id="WP_157705422.1">
    <property type="nucleotide sequence ID" value="NZ_CP022536.1"/>
</dbReference>
<protein>
    <submittedName>
        <fullName evidence="1">Uncharacterized protein</fullName>
    </submittedName>
</protein>
<sequence length="77" mass="9266">MKLSKKSKKILSKVDGSSINFKKIIRRGKYEVNLDDNESMNKFLKEYEENPKDQDLAMIMLMIYMLDYYSEEFKIEK</sequence>
<reference evidence="1 2" key="1">
    <citation type="submission" date="2017-07" db="EMBL/GenBank/DDBJ databases">
        <title>Complete genome sequence of Spiroplasma corruscae EC-1 (DSM 19793).</title>
        <authorList>
            <person name="Tsai Y.-M."/>
            <person name="Lo W.-S."/>
            <person name="Kuo C.-H."/>
        </authorList>
    </citation>
    <scope>NUCLEOTIDE SEQUENCE [LARGE SCALE GENOMIC DNA]</scope>
    <source>
        <strain evidence="1 2">EC-1</strain>
        <plasmid evidence="1 2">unnamed</plasmid>
    </source>
</reference>